<feature type="region of interest" description="Disordered" evidence="2">
    <location>
        <begin position="1"/>
        <end position="46"/>
    </location>
</feature>
<dbReference type="PANTHER" id="PTHR14882:SF5">
    <property type="entry name" value="COILED-COIL DOMAIN CONTAINING 74A"/>
    <property type="match status" value="1"/>
</dbReference>
<dbReference type="InterPro" id="IPR040370">
    <property type="entry name" value="CCDC74A/CCDC74B/CCDC92"/>
</dbReference>
<evidence type="ECO:0000313" key="6">
    <source>
        <dbReference type="RefSeq" id="XP_019487600.1"/>
    </source>
</evidence>
<dbReference type="InterPro" id="IPR029422">
    <property type="entry name" value="CCDC74_C"/>
</dbReference>
<evidence type="ECO:0000256" key="1">
    <source>
        <dbReference type="ARBA" id="ARBA00023054"/>
    </source>
</evidence>
<feature type="compositionally biased region" description="Basic and acidic residues" evidence="2">
    <location>
        <begin position="120"/>
        <end position="133"/>
    </location>
</feature>
<feature type="domain" description="CCDC92/74 N-terminal" evidence="3">
    <location>
        <begin position="50"/>
        <end position="87"/>
    </location>
</feature>
<dbReference type="RefSeq" id="XP_019487600.1">
    <property type="nucleotide sequence ID" value="XM_019632055.1"/>
</dbReference>
<keyword evidence="5" id="KW-1185">Reference proteome</keyword>
<evidence type="ECO:0000256" key="2">
    <source>
        <dbReference type="SAM" id="MobiDB-lite"/>
    </source>
</evidence>
<evidence type="ECO:0000259" key="3">
    <source>
        <dbReference type="Pfam" id="PF14916"/>
    </source>
</evidence>
<organism evidence="5 6">
    <name type="scientific">Hipposideros armiger</name>
    <name type="common">Great Himalayan leaf-nosed bat</name>
    <dbReference type="NCBI Taxonomy" id="186990"/>
    <lineage>
        <taxon>Eukaryota</taxon>
        <taxon>Metazoa</taxon>
        <taxon>Chordata</taxon>
        <taxon>Craniata</taxon>
        <taxon>Vertebrata</taxon>
        <taxon>Euteleostomi</taxon>
        <taxon>Mammalia</taxon>
        <taxon>Eutheria</taxon>
        <taxon>Laurasiatheria</taxon>
        <taxon>Chiroptera</taxon>
        <taxon>Yinpterochiroptera</taxon>
        <taxon>Rhinolophoidea</taxon>
        <taxon>Hipposideridae</taxon>
        <taxon>Hipposideros</taxon>
    </lineage>
</organism>
<evidence type="ECO:0000259" key="4">
    <source>
        <dbReference type="Pfam" id="PF14917"/>
    </source>
</evidence>
<feature type="compositionally biased region" description="Polar residues" evidence="2">
    <location>
        <begin position="243"/>
        <end position="253"/>
    </location>
</feature>
<feature type="region of interest" description="Disordered" evidence="2">
    <location>
        <begin position="85"/>
        <end position="160"/>
    </location>
</feature>
<dbReference type="AlphaFoldDB" id="A0A8B7QH50"/>
<keyword evidence="1" id="KW-0175">Coiled coil</keyword>
<sequence length="311" mass="34125">MSTVGVAVGHRPSTSGTSGLRGALRPRQRPSAVLQHSGQHGAHLGLSEAQKRVLDLEKSLLFLQQQHSETLAKLHEEIERLKRENKGSISNSSFQSKSISNSSVSANSQGKARPQPSSFKKQDLKADDAQKTDLEEETPVAALFHSSKLDKTPGAQGPARDEVEIFNPDTLVAGSQHKGKQVIGAPSLMSLPPHLRKPTSLQQCEVVIRQLWNANLLQAQELQHLKSLLEGTQRPKAAPVEASPNTSKDQTMQLPKVHTKGVSKKCLILSPMPEAERAILPALKQTLKSNFAERRKRLQVVQSRRLHRSVL</sequence>
<name>A0A8B7QH50_HIPAR</name>
<gene>
    <name evidence="6" type="primary">LOC109376232</name>
</gene>
<feature type="compositionally biased region" description="Low complexity" evidence="2">
    <location>
        <begin position="87"/>
        <end position="110"/>
    </location>
</feature>
<dbReference type="Proteomes" id="UP000694851">
    <property type="component" value="Unplaced"/>
</dbReference>
<dbReference type="GeneID" id="109376232"/>
<accession>A0A8B7QH50</accession>
<evidence type="ECO:0000313" key="5">
    <source>
        <dbReference type="Proteomes" id="UP000694851"/>
    </source>
</evidence>
<protein>
    <submittedName>
        <fullName evidence="6">Coiled-coil domain-containing protein 74B-like isoform X3</fullName>
    </submittedName>
</protein>
<reference evidence="6" key="1">
    <citation type="submission" date="2025-08" db="UniProtKB">
        <authorList>
            <consortium name="RefSeq"/>
        </authorList>
    </citation>
    <scope>IDENTIFICATION</scope>
    <source>
        <tissue evidence="6">Muscle</tissue>
    </source>
</reference>
<proteinExistence type="predicted"/>
<dbReference type="Pfam" id="PF14916">
    <property type="entry name" value="CCDC92"/>
    <property type="match status" value="1"/>
</dbReference>
<feature type="domain" description="Coiled coil protein 74 C-terminal" evidence="4">
    <location>
        <begin position="191"/>
        <end position="308"/>
    </location>
</feature>
<dbReference type="InterPro" id="IPR039496">
    <property type="entry name" value="CCDC92/74_N"/>
</dbReference>
<feature type="region of interest" description="Disordered" evidence="2">
    <location>
        <begin position="233"/>
        <end position="256"/>
    </location>
</feature>
<dbReference type="Pfam" id="PF14917">
    <property type="entry name" value="CCDC74_C"/>
    <property type="match status" value="1"/>
</dbReference>
<dbReference type="PANTHER" id="PTHR14882">
    <property type="entry name" value="COILED-COIL DOMAIN-CONTAINING 74A"/>
    <property type="match status" value="1"/>
</dbReference>
<dbReference type="OrthoDB" id="2155209at2759"/>